<dbReference type="InterPro" id="IPR008928">
    <property type="entry name" value="6-hairpin_glycosidase_sf"/>
</dbReference>
<evidence type="ECO:0008006" key="3">
    <source>
        <dbReference type="Google" id="ProtNLM"/>
    </source>
</evidence>
<dbReference type="GO" id="GO:0005975">
    <property type="term" value="P:carbohydrate metabolic process"/>
    <property type="evidence" value="ECO:0007669"/>
    <property type="project" value="InterPro"/>
</dbReference>
<dbReference type="EMBL" id="LKEU01000024">
    <property type="protein sequence ID" value="OFV71311.1"/>
    <property type="molecule type" value="Genomic_DNA"/>
</dbReference>
<dbReference type="SUPFAM" id="SSF48208">
    <property type="entry name" value="Six-hairpin glycosidases"/>
    <property type="match status" value="1"/>
</dbReference>
<accession>A0A1F2PKQ4</accession>
<gene>
    <name evidence="1" type="ORF">ACWI_12250</name>
</gene>
<dbReference type="STRING" id="52694.ACWI_12250"/>
<dbReference type="Proteomes" id="UP000176244">
    <property type="component" value="Unassembled WGS sequence"/>
</dbReference>
<proteinExistence type="predicted"/>
<evidence type="ECO:0000313" key="2">
    <source>
        <dbReference type="Proteomes" id="UP000176244"/>
    </source>
</evidence>
<dbReference type="InterPro" id="IPR012341">
    <property type="entry name" value="6hp_glycosidase-like_sf"/>
</dbReference>
<organism evidence="1 2">
    <name type="scientific">Acetobacterium wieringae</name>
    <dbReference type="NCBI Taxonomy" id="52694"/>
    <lineage>
        <taxon>Bacteria</taxon>
        <taxon>Bacillati</taxon>
        <taxon>Bacillota</taxon>
        <taxon>Clostridia</taxon>
        <taxon>Eubacteriales</taxon>
        <taxon>Eubacteriaceae</taxon>
        <taxon>Acetobacterium</taxon>
    </lineage>
</organism>
<dbReference type="AlphaFoldDB" id="A0A1F2PKQ4"/>
<reference evidence="1 2" key="1">
    <citation type="submission" date="2015-09" db="EMBL/GenBank/DDBJ databases">
        <title>Genome sequence of Acetobacterium wieringae DSM 1911.</title>
        <authorList>
            <person name="Poehlein A."/>
            <person name="Bengelsdorf F.R."/>
            <person name="Schiel-Bengelsdorf B."/>
            <person name="Duerre P."/>
            <person name="Daniel R."/>
        </authorList>
    </citation>
    <scope>NUCLEOTIDE SEQUENCE [LARGE SCALE GENOMIC DNA]</scope>
    <source>
        <strain evidence="1 2">DSM 1911</strain>
    </source>
</reference>
<protein>
    <recommendedName>
        <fullName evidence="3">Glycosyl hydrolase family 8</fullName>
    </recommendedName>
</protein>
<comment type="caution">
    <text evidence="1">The sequence shown here is derived from an EMBL/GenBank/DDBJ whole genome shotgun (WGS) entry which is preliminary data.</text>
</comment>
<dbReference type="OrthoDB" id="1779554at2"/>
<name>A0A1F2PKQ4_9FIRM</name>
<dbReference type="Gene3D" id="1.50.10.10">
    <property type="match status" value="1"/>
</dbReference>
<dbReference type="RefSeq" id="WP_070370554.1">
    <property type="nucleotide sequence ID" value="NZ_LKEU01000024.1"/>
</dbReference>
<evidence type="ECO:0000313" key="1">
    <source>
        <dbReference type="EMBL" id="OFV71311.1"/>
    </source>
</evidence>
<sequence length="385" mass="42569">MAKTLRRSFIFVVLTGLIVLLWVNLLPHTEDNTKLANYTTLVSEPLIPVDPLSREALNCRAFIDDHLTSPYGGIYTNYQSTAQTGDLSAGHEVLSESMGLLLEYARLTGDQKLFNDTANYIKNYLMVDDILLWRIVENSNPITDVSATIDDLRIYQTLALSKNQWPHNDAAAEIFKTLENQLPLKGFQSGYLVNYYSSASPTQDKTVEVAYINLSAIQMLAAAKPEMTPAVTINQEILLGSFIGESLPLYHKSYDPFKKKYSDADGKINILDSLMAMLNLAQAGIYSQQSVEWLEERTASGTLYSYYDPQTGAALDAQESSAAYGLTAQIGAALGNEFLTGNALSQLKKHQNSDPLSPLYGGFGYNNNAYSYDNLQALLGLVYNK</sequence>